<organism evidence="2 3">
    <name type="scientific">Kibdelosporangium lantanae</name>
    <dbReference type="NCBI Taxonomy" id="1497396"/>
    <lineage>
        <taxon>Bacteria</taxon>
        <taxon>Bacillati</taxon>
        <taxon>Actinomycetota</taxon>
        <taxon>Actinomycetes</taxon>
        <taxon>Pseudonocardiales</taxon>
        <taxon>Pseudonocardiaceae</taxon>
        <taxon>Kibdelosporangium</taxon>
    </lineage>
</organism>
<sequence length="85" mass="9587">ALRRRISEGGSWRVRVSLAGTGMWLDRHGRTENAGTEPDVTDLLTRTDSSFGRLTHIRIPGELPGAEPFWRHGPRIPGGDQPEWW</sequence>
<dbReference type="EMBL" id="JBHTIS010004474">
    <property type="protein sequence ID" value="MFD1052502.1"/>
    <property type="molecule type" value="Genomic_DNA"/>
</dbReference>
<protein>
    <submittedName>
        <fullName evidence="2">Carnitine dehydratase</fullName>
    </submittedName>
</protein>
<reference evidence="3" key="1">
    <citation type="journal article" date="2019" name="Int. J. Syst. Evol. Microbiol.">
        <title>The Global Catalogue of Microorganisms (GCM) 10K type strain sequencing project: providing services to taxonomists for standard genome sequencing and annotation.</title>
        <authorList>
            <consortium name="The Broad Institute Genomics Platform"/>
            <consortium name="The Broad Institute Genome Sequencing Center for Infectious Disease"/>
            <person name="Wu L."/>
            <person name="Ma J."/>
        </authorList>
    </citation>
    <scope>NUCLEOTIDE SEQUENCE [LARGE SCALE GENOMIC DNA]</scope>
    <source>
        <strain evidence="3">JCM 31486</strain>
    </source>
</reference>
<accession>A0ABW3MPA9</accession>
<comment type="caution">
    <text evidence="2">The sequence shown here is derived from an EMBL/GenBank/DDBJ whole genome shotgun (WGS) entry which is preliminary data.</text>
</comment>
<name>A0ABW3MPA9_9PSEU</name>
<evidence type="ECO:0000256" key="1">
    <source>
        <dbReference type="SAM" id="MobiDB-lite"/>
    </source>
</evidence>
<evidence type="ECO:0000313" key="2">
    <source>
        <dbReference type="EMBL" id="MFD1052502.1"/>
    </source>
</evidence>
<proteinExistence type="predicted"/>
<evidence type="ECO:0000313" key="3">
    <source>
        <dbReference type="Proteomes" id="UP001597045"/>
    </source>
</evidence>
<dbReference type="Proteomes" id="UP001597045">
    <property type="component" value="Unassembled WGS sequence"/>
</dbReference>
<feature type="non-terminal residue" evidence="2">
    <location>
        <position position="1"/>
    </location>
</feature>
<keyword evidence="3" id="KW-1185">Reference proteome</keyword>
<feature type="region of interest" description="Disordered" evidence="1">
    <location>
        <begin position="65"/>
        <end position="85"/>
    </location>
</feature>
<gene>
    <name evidence="2" type="ORF">ACFQ1S_46390</name>
</gene>